<dbReference type="Pfam" id="PF01244">
    <property type="entry name" value="Peptidase_M19"/>
    <property type="match status" value="1"/>
</dbReference>
<dbReference type="PANTHER" id="PTHR10443:SF12">
    <property type="entry name" value="DIPEPTIDASE"/>
    <property type="match status" value="1"/>
</dbReference>
<feature type="chain" id="PRO_5030537190" evidence="1">
    <location>
        <begin position="21"/>
        <end position="406"/>
    </location>
</feature>
<evidence type="ECO:0000313" key="3">
    <source>
        <dbReference type="Proteomes" id="UP000464468"/>
    </source>
</evidence>
<feature type="signal peptide" evidence="1">
    <location>
        <begin position="1"/>
        <end position="20"/>
    </location>
</feature>
<dbReference type="Gene3D" id="1.10.287.650">
    <property type="entry name" value="L27 domain"/>
    <property type="match status" value="1"/>
</dbReference>
<dbReference type="GO" id="GO:0070573">
    <property type="term" value="F:metallodipeptidase activity"/>
    <property type="evidence" value="ECO:0007669"/>
    <property type="project" value="InterPro"/>
</dbReference>
<dbReference type="Gene3D" id="3.20.20.140">
    <property type="entry name" value="Metal-dependent hydrolases"/>
    <property type="match status" value="1"/>
</dbReference>
<dbReference type="GO" id="GO:0006508">
    <property type="term" value="P:proteolysis"/>
    <property type="evidence" value="ECO:0007669"/>
    <property type="project" value="InterPro"/>
</dbReference>
<dbReference type="EMBL" id="CP047895">
    <property type="protein sequence ID" value="QHL89705.1"/>
    <property type="molecule type" value="Genomic_DNA"/>
</dbReference>
<dbReference type="PROSITE" id="PS51365">
    <property type="entry name" value="RENAL_DIPEPTIDASE_2"/>
    <property type="match status" value="1"/>
</dbReference>
<proteinExistence type="predicted"/>
<dbReference type="AlphaFoldDB" id="A0A7Z2NTS3"/>
<accession>A0A7Z2NTS3</accession>
<sequence>MAWPRPAATMIAAFALTACAAADMPAAAPAENPARDARALHMRLLALDTHLDTPVNLGRPGWRIADRHDYASDLSQVDLPRMAEGGLDGGFFVIYTEQGPLDAAGYARAADHAWTRVRQIRAMVDGSGGRMALATSAAEIERQAARGRIVVLQSIENSYPLGDSVAALADFHRAGVRLAGPVHNGDNQFADAASGGRSRHGGLSALGRQWVAEMNRLGMVIDASHASDAAFDQMLALSRAPIILSHSGPRAVFDHPRNLDDQRLKALAARGGVVFVNSIFLAPVDRSPARQALWAKREAMDRMDPAEQRAVALEWAALDRLQPYNPATFDQFMASLLHCLKLVGPDHVGIGADWDGGGGVTGMIDVAALPRITAALRAAGYSDADIKKVWSGNLLRVMRAAEGAAR</sequence>
<reference evidence="2 3" key="1">
    <citation type="submission" date="2020-01" db="EMBL/GenBank/DDBJ databases">
        <title>Sphingomonas sp. C33 whole genome sequece.</title>
        <authorList>
            <person name="Park C."/>
        </authorList>
    </citation>
    <scope>NUCLEOTIDE SEQUENCE [LARGE SCALE GENOMIC DNA]</scope>
    <source>
        <strain evidence="2 3">C33</strain>
    </source>
</reference>
<dbReference type="PROSITE" id="PS51257">
    <property type="entry name" value="PROKAR_LIPOPROTEIN"/>
    <property type="match status" value="1"/>
</dbReference>
<organism evidence="2 3">
    <name type="scientific">Sphingomonas changnyeongensis</name>
    <dbReference type="NCBI Taxonomy" id="2698679"/>
    <lineage>
        <taxon>Bacteria</taxon>
        <taxon>Pseudomonadati</taxon>
        <taxon>Pseudomonadota</taxon>
        <taxon>Alphaproteobacteria</taxon>
        <taxon>Sphingomonadales</taxon>
        <taxon>Sphingomonadaceae</taxon>
        <taxon>Sphingomonas</taxon>
    </lineage>
</organism>
<evidence type="ECO:0000313" key="2">
    <source>
        <dbReference type="EMBL" id="QHL89705.1"/>
    </source>
</evidence>
<name>A0A7Z2NTS3_9SPHN</name>
<protein>
    <submittedName>
        <fullName evidence="2">Membrane dipeptidase</fullName>
    </submittedName>
</protein>
<dbReference type="CDD" id="cd01301">
    <property type="entry name" value="rDP_like"/>
    <property type="match status" value="1"/>
</dbReference>
<dbReference type="Proteomes" id="UP000464468">
    <property type="component" value="Chromosome"/>
</dbReference>
<dbReference type="PANTHER" id="PTHR10443">
    <property type="entry name" value="MICROSOMAL DIPEPTIDASE"/>
    <property type="match status" value="1"/>
</dbReference>
<dbReference type="KEGG" id="schy:GVO57_01280"/>
<dbReference type="InterPro" id="IPR032466">
    <property type="entry name" value="Metal_Hydrolase"/>
</dbReference>
<keyword evidence="1" id="KW-0732">Signal</keyword>
<dbReference type="InterPro" id="IPR008257">
    <property type="entry name" value="Pept_M19"/>
</dbReference>
<gene>
    <name evidence="2" type="ORF">GVO57_01280</name>
</gene>
<evidence type="ECO:0000256" key="1">
    <source>
        <dbReference type="SAM" id="SignalP"/>
    </source>
</evidence>
<dbReference type="RefSeq" id="WP_160591204.1">
    <property type="nucleotide sequence ID" value="NZ_CP047895.1"/>
</dbReference>
<dbReference type="SUPFAM" id="SSF51556">
    <property type="entry name" value="Metallo-dependent hydrolases"/>
    <property type="match status" value="1"/>
</dbReference>
<keyword evidence="3" id="KW-1185">Reference proteome</keyword>